<dbReference type="EMBL" id="AOJL01000061">
    <property type="protein sequence ID" value="ELZ43708.1"/>
    <property type="molecule type" value="Genomic_DNA"/>
</dbReference>
<dbReference type="PANTHER" id="PTHR43649:SF33">
    <property type="entry name" value="POLYGALACTURONAN_RHAMNOGALACTURONAN-BINDING PROTEIN YTCQ"/>
    <property type="match status" value="1"/>
</dbReference>
<keyword evidence="5" id="KW-0449">Lipoprotein</keyword>
<dbReference type="InterPro" id="IPR050490">
    <property type="entry name" value="Bact_solute-bd_prot1"/>
</dbReference>
<keyword evidence="1" id="KW-1003">Cell membrane</keyword>
<dbReference type="InterPro" id="IPR006059">
    <property type="entry name" value="SBP"/>
</dbReference>
<protein>
    <submittedName>
        <fullName evidence="6">Family 1 extracellular solute-binding protein</fullName>
    </submittedName>
</protein>
<evidence type="ECO:0000256" key="2">
    <source>
        <dbReference type="ARBA" id="ARBA00022729"/>
    </source>
</evidence>
<evidence type="ECO:0000256" key="1">
    <source>
        <dbReference type="ARBA" id="ARBA00022475"/>
    </source>
</evidence>
<proteinExistence type="predicted"/>
<dbReference type="SUPFAM" id="SSF53850">
    <property type="entry name" value="Periplasmic binding protein-like II"/>
    <property type="match status" value="1"/>
</dbReference>
<dbReference type="Gene3D" id="3.40.190.10">
    <property type="entry name" value="Periplasmic binding protein-like II"/>
    <property type="match status" value="1"/>
</dbReference>
<dbReference type="Proteomes" id="UP000011509">
    <property type="component" value="Unassembled WGS sequence"/>
</dbReference>
<accession>M0E9H1</accession>
<evidence type="ECO:0000256" key="5">
    <source>
        <dbReference type="ARBA" id="ARBA00023288"/>
    </source>
</evidence>
<reference evidence="6 7" key="1">
    <citation type="journal article" date="2014" name="PLoS Genet.">
        <title>Phylogenetically driven sequencing of extremely halophilic archaea reveals strategies for static and dynamic osmo-response.</title>
        <authorList>
            <person name="Becker E.A."/>
            <person name="Seitzer P.M."/>
            <person name="Tritt A."/>
            <person name="Larsen D."/>
            <person name="Krusor M."/>
            <person name="Yao A.I."/>
            <person name="Wu D."/>
            <person name="Madern D."/>
            <person name="Eisen J.A."/>
            <person name="Darling A.E."/>
            <person name="Facciotti M.T."/>
        </authorList>
    </citation>
    <scope>NUCLEOTIDE SEQUENCE [LARGE SCALE GENOMIC DNA]</scope>
    <source>
        <strain evidence="6 7">DSM 10284</strain>
    </source>
</reference>
<keyword evidence="7" id="KW-1185">Reference proteome</keyword>
<sequence>MERKQFTRRRFIGTAGTTATLGIAGCLGGGDSGENTIRYLSDRGDSSDVVDDIIEEFENEFDYTVEVTYTSRGTSTDEELQQMLAAGNPPDLVFDTSADAYRYQQNGSLATVTSAVQDVGLPDPVNIDGESYFAPTMVEPLMGWYRNDLYEENPTNFETWLSEAQRVSEEEDMNGYVVPTGQTNNADTSTTQYLWQNDVEIYSGPSDDIQITIDQGENRERAVETYQWLQSINEYAPNGSGWEWGDGTQALQQGNAAALMSVGGLPILSIRQNRPDLVDNLSPTGFPIPQGGSQDTWWAYMEGHVVRNDGEATEGAQEFTRFFSESERFLDFVLSAPLFQWPPTEELMNSDQMTENEVLAEHQEAVDLVRDNWDAFTTVLATGDEEAPNLTAANAYSGQLFGQSAEQMLVGSQSPEETVDWVAAELRGLQEEE</sequence>
<keyword evidence="3" id="KW-0472">Membrane</keyword>
<dbReference type="OrthoDB" id="263646at2157"/>
<keyword evidence="2" id="KW-0732">Signal</keyword>
<organism evidence="6 7">
    <name type="scientific">Halorubrum coriense DSM 10284</name>
    <dbReference type="NCBI Taxonomy" id="1227466"/>
    <lineage>
        <taxon>Archaea</taxon>
        <taxon>Methanobacteriati</taxon>
        <taxon>Methanobacteriota</taxon>
        <taxon>Stenosarchaea group</taxon>
        <taxon>Halobacteria</taxon>
        <taxon>Halobacteriales</taxon>
        <taxon>Haloferacaceae</taxon>
        <taxon>Halorubrum</taxon>
    </lineage>
</organism>
<evidence type="ECO:0000256" key="3">
    <source>
        <dbReference type="ARBA" id="ARBA00023136"/>
    </source>
</evidence>
<comment type="caution">
    <text evidence="6">The sequence shown here is derived from an EMBL/GenBank/DDBJ whole genome shotgun (WGS) entry which is preliminary data.</text>
</comment>
<dbReference type="PATRIC" id="fig|1227466.3.peg.3228"/>
<keyword evidence="4" id="KW-0564">Palmitate</keyword>
<evidence type="ECO:0000256" key="4">
    <source>
        <dbReference type="ARBA" id="ARBA00023139"/>
    </source>
</evidence>
<dbReference type="RefSeq" id="WP_006114768.1">
    <property type="nucleotide sequence ID" value="NZ_AOJL01000061.1"/>
</dbReference>
<evidence type="ECO:0000313" key="6">
    <source>
        <dbReference type="EMBL" id="ELZ43708.1"/>
    </source>
</evidence>
<dbReference type="STRING" id="1227466.C464_16202"/>
<dbReference type="AlphaFoldDB" id="M0E9H1"/>
<name>M0E9H1_9EURY</name>
<dbReference type="Pfam" id="PF01547">
    <property type="entry name" value="SBP_bac_1"/>
    <property type="match status" value="1"/>
</dbReference>
<evidence type="ECO:0000313" key="7">
    <source>
        <dbReference type="Proteomes" id="UP000011509"/>
    </source>
</evidence>
<dbReference type="PANTHER" id="PTHR43649">
    <property type="entry name" value="ARABINOSE-BINDING PROTEIN-RELATED"/>
    <property type="match status" value="1"/>
</dbReference>
<dbReference type="PROSITE" id="PS51257">
    <property type="entry name" value="PROKAR_LIPOPROTEIN"/>
    <property type="match status" value="1"/>
</dbReference>
<gene>
    <name evidence="6" type="ORF">C464_16202</name>
</gene>